<dbReference type="SUPFAM" id="SSF103473">
    <property type="entry name" value="MFS general substrate transporter"/>
    <property type="match status" value="1"/>
</dbReference>
<dbReference type="Gene3D" id="1.20.1250.20">
    <property type="entry name" value="MFS general substrate transporter like domains"/>
    <property type="match status" value="1"/>
</dbReference>
<dbReference type="PANTHER" id="PTHR24064">
    <property type="entry name" value="SOLUTE CARRIER FAMILY 22 MEMBER"/>
    <property type="match status" value="1"/>
</dbReference>
<gene>
    <name evidence="8" type="primary">LOC106155579</name>
</gene>
<evidence type="ECO:0000256" key="3">
    <source>
        <dbReference type="ARBA" id="ARBA00022989"/>
    </source>
</evidence>
<keyword evidence="2 5" id="KW-0812">Transmembrane</keyword>
<evidence type="ECO:0000256" key="1">
    <source>
        <dbReference type="ARBA" id="ARBA00004141"/>
    </source>
</evidence>
<proteinExistence type="predicted"/>
<evidence type="ECO:0000256" key="5">
    <source>
        <dbReference type="SAM" id="Phobius"/>
    </source>
</evidence>
<feature type="transmembrane region" description="Helical" evidence="5">
    <location>
        <begin position="127"/>
        <end position="151"/>
    </location>
</feature>
<name>A0A1S3HKH5_LINAN</name>
<organism evidence="7 8">
    <name type="scientific">Lingula anatina</name>
    <name type="common">Brachiopod</name>
    <name type="synonym">Lingula unguis</name>
    <dbReference type="NCBI Taxonomy" id="7574"/>
    <lineage>
        <taxon>Eukaryota</taxon>
        <taxon>Metazoa</taxon>
        <taxon>Spiralia</taxon>
        <taxon>Lophotrochozoa</taxon>
        <taxon>Brachiopoda</taxon>
        <taxon>Linguliformea</taxon>
        <taxon>Lingulata</taxon>
        <taxon>Lingulida</taxon>
        <taxon>Linguloidea</taxon>
        <taxon>Lingulidae</taxon>
        <taxon>Lingula</taxon>
    </lineage>
</organism>
<dbReference type="PROSITE" id="PS00217">
    <property type="entry name" value="SUGAR_TRANSPORT_2"/>
    <property type="match status" value="1"/>
</dbReference>
<evidence type="ECO:0000313" key="8">
    <source>
        <dbReference type="RefSeq" id="XP_013385966.1"/>
    </source>
</evidence>
<dbReference type="AlphaFoldDB" id="A0A1S3HKH5"/>
<dbReference type="RefSeq" id="XP_013385966.1">
    <property type="nucleotide sequence ID" value="XM_013530512.1"/>
</dbReference>
<dbReference type="KEGG" id="lak:106155579"/>
<dbReference type="GO" id="GO:0022857">
    <property type="term" value="F:transmembrane transporter activity"/>
    <property type="evidence" value="ECO:0007669"/>
    <property type="project" value="InterPro"/>
</dbReference>
<protein>
    <submittedName>
        <fullName evidence="8">Organic cation transporter protein-like</fullName>
    </submittedName>
</protein>
<dbReference type="InterPro" id="IPR036259">
    <property type="entry name" value="MFS_trans_sf"/>
</dbReference>
<dbReference type="PROSITE" id="PS50850">
    <property type="entry name" value="MFS"/>
    <property type="match status" value="1"/>
</dbReference>
<dbReference type="Proteomes" id="UP000085678">
    <property type="component" value="Unplaced"/>
</dbReference>
<dbReference type="InParanoid" id="A0A1S3HKH5"/>
<dbReference type="InterPro" id="IPR020846">
    <property type="entry name" value="MFS_dom"/>
</dbReference>
<comment type="subcellular location">
    <subcellularLocation>
        <location evidence="1">Membrane</location>
        <topology evidence="1">Multi-pass membrane protein</topology>
    </subcellularLocation>
</comment>
<evidence type="ECO:0000313" key="7">
    <source>
        <dbReference type="Proteomes" id="UP000085678"/>
    </source>
</evidence>
<dbReference type="Pfam" id="PF00083">
    <property type="entry name" value="Sugar_tr"/>
    <property type="match status" value="1"/>
</dbReference>
<feature type="transmembrane region" description="Helical" evidence="5">
    <location>
        <begin position="382"/>
        <end position="405"/>
    </location>
</feature>
<feature type="transmembrane region" description="Helical" evidence="5">
    <location>
        <begin position="215"/>
        <end position="238"/>
    </location>
</feature>
<dbReference type="GeneID" id="106155579"/>
<feature type="transmembrane region" description="Helical" evidence="5">
    <location>
        <begin position="244"/>
        <end position="263"/>
    </location>
</feature>
<keyword evidence="3 5" id="KW-1133">Transmembrane helix</keyword>
<feature type="transmembrane region" description="Helical" evidence="5">
    <location>
        <begin position="449"/>
        <end position="469"/>
    </location>
</feature>
<evidence type="ECO:0000259" key="6">
    <source>
        <dbReference type="PROSITE" id="PS50850"/>
    </source>
</evidence>
<feature type="transmembrane region" description="Helical" evidence="5">
    <location>
        <begin position="354"/>
        <end position="375"/>
    </location>
</feature>
<dbReference type="InterPro" id="IPR005828">
    <property type="entry name" value="MFS_sugar_transport-like"/>
</dbReference>
<feature type="transmembrane region" description="Helical" evidence="5">
    <location>
        <begin position="417"/>
        <end position="437"/>
    </location>
</feature>
<dbReference type="GO" id="GO:0016020">
    <property type="term" value="C:membrane"/>
    <property type="evidence" value="ECO:0007669"/>
    <property type="project" value="UniProtKB-SubCell"/>
</dbReference>
<sequence>MEFDYVVKNVGEFGRIQLIMTIFFGLTTASVALQMIVTVFMQQTPEHRCAIPSLANDTFEIQGPWHQCLINQTIPVDENGEYEGCLWRSGNYSKNESVWPCKDWVYDTAVFPRTFPTEFDLLCDSSLLINMANVVYLVGVAVGAAGGGLVADYTGRKLVSFIACFIHGIAGIGAAFSPNYGAYVAFRCFVGICHGVLNNTVIVLCMEFVSPRKRIISLCTAAFSWGTGILLGTLEAYLIRDWRYLQLAVALPSVLYLLFWWITPESPRWLISRGKYAEAESVMRWVAKVNNTSLPEGRLFDDHSLRSTPTISPRQLRNAPRLIARTVVISFGWLTVGVSWYGLTLNQGSLDGDIFINAFVLALIDFISAFALLIINRIGRKTTYCVAMMLSALAMLSTILMHFFANKESSATSATFTALYTIGKLGVSCCYTLLFMWNGEFYPTALRNFGLGIGYAFGSLGAVISPIVMV</sequence>
<dbReference type="InterPro" id="IPR005829">
    <property type="entry name" value="Sugar_transporter_CS"/>
</dbReference>
<feature type="domain" description="Major facilitator superfamily (MFS) profile" evidence="6">
    <location>
        <begin position="18"/>
        <end position="470"/>
    </location>
</feature>
<evidence type="ECO:0000256" key="4">
    <source>
        <dbReference type="ARBA" id="ARBA00023136"/>
    </source>
</evidence>
<reference evidence="8" key="1">
    <citation type="submission" date="2025-08" db="UniProtKB">
        <authorList>
            <consortium name="RefSeq"/>
        </authorList>
    </citation>
    <scope>IDENTIFICATION</scope>
    <source>
        <tissue evidence="8">Gonads</tissue>
    </source>
</reference>
<keyword evidence="4 5" id="KW-0472">Membrane</keyword>
<feature type="transmembrane region" description="Helical" evidence="5">
    <location>
        <begin position="18"/>
        <end position="37"/>
    </location>
</feature>
<feature type="transmembrane region" description="Helical" evidence="5">
    <location>
        <begin position="182"/>
        <end position="203"/>
    </location>
</feature>
<dbReference type="OrthoDB" id="5141738at2759"/>
<dbReference type="STRING" id="7574.A0A1S3HKH5"/>
<accession>A0A1S3HKH5</accession>
<feature type="transmembrane region" description="Helical" evidence="5">
    <location>
        <begin position="158"/>
        <end position="176"/>
    </location>
</feature>
<evidence type="ECO:0000256" key="2">
    <source>
        <dbReference type="ARBA" id="ARBA00022692"/>
    </source>
</evidence>
<feature type="transmembrane region" description="Helical" evidence="5">
    <location>
        <begin position="322"/>
        <end position="342"/>
    </location>
</feature>
<keyword evidence="7" id="KW-1185">Reference proteome</keyword>